<evidence type="ECO:0000313" key="3">
    <source>
        <dbReference type="Proteomes" id="UP000245216"/>
    </source>
</evidence>
<gene>
    <name evidence="2" type="ORF">DF183_04905</name>
</gene>
<dbReference type="InterPro" id="IPR027417">
    <property type="entry name" value="P-loop_NTPase"/>
</dbReference>
<sequence>MMGLFVGLLKWRSPQLKQFTPETTGIERSGCGIGEEAPIRTSLEDRLRRATFAHRIASVLSELSLREGRVFAIRGGWGYGKSSLKNLIAEALRDKDKRIDLLDFNPWQWGDGDVFVRALFEQMSDCLGGRHSKAAHNRAKALRLYGSILTGAGKSLKKVGSSEGIISTVLTNASVVAIASAMGLALPAVATIAAALAVLSTGVPLLGRAMLYFGRDRSNDSLDDVRRTLEARLRELERPLVVFVDDIDRLEPEQIRMLFRQVKANANLPNIIFLLLFQPSIVERALDSVSADDGRAFLEKIVQVNFDLPAVPASAVLNVFYEELAELVEHYATEENGFTQQRWDEVSASYIHPLLRNLRDVRRLMSSIAVHAPLHIVDGVFEVNIIDFLLLETIRVFEPGLHVAMFREQDLLLRDLGSLQSERDKARTEFDTFLQNVPEQNRHVVSDALKELFPNLEEAYGGRACSRTLRERWNDDKRVCASRFFPRYFELQTAVGEMSERRFIDFLEASATADSLSLAIRCIEEERLLTSLIFRMSESVHRLPVENAAFLLPEMFVLAQKVSDTQSGFLNSPYVAMWNATNQFLKRVPEDARGELALAALRRSKGLSIGSMLISLSDPAEREARDRGTGNLALDLRTVNEMKALWLELIRHRAAEDGSLIDETDLLRWLFRWEDYSGSLEEPRGWIDKVTQTDEGFLKVATKMMRQGSVYSAGNRVSTPYKSFEKSTVDELIGISVAKERCYAIDPAEFPEYGEVLKVLTYYLEIWLGIRPRDPFDPTFADPV</sequence>
<feature type="domain" description="KAP NTPase" evidence="1">
    <location>
        <begin position="49"/>
        <end position="373"/>
    </location>
</feature>
<dbReference type="SUPFAM" id="SSF52540">
    <property type="entry name" value="P-loop containing nucleoside triphosphate hydrolases"/>
    <property type="match status" value="1"/>
</dbReference>
<protein>
    <submittedName>
        <fullName evidence="2">NTPase</fullName>
    </submittedName>
</protein>
<evidence type="ECO:0000313" key="2">
    <source>
        <dbReference type="EMBL" id="PWE16069.1"/>
    </source>
</evidence>
<dbReference type="Gene3D" id="3.40.50.300">
    <property type="entry name" value="P-loop containing nucleotide triphosphate hydrolases"/>
    <property type="match status" value="1"/>
</dbReference>
<dbReference type="Pfam" id="PF07693">
    <property type="entry name" value="KAP_NTPase"/>
    <property type="match status" value="1"/>
</dbReference>
<dbReference type="Proteomes" id="UP000245216">
    <property type="component" value="Unassembled WGS sequence"/>
</dbReference>
<name>A0A2U2BQ14_ALCFA</name>
<evidence type="ECO:0000259" key="1">
    <source>
        <dbReference type="Pfam" id="PF07693"/>
    </source>
</evidence>
<organism evidence="2 3">
    <name type="scientific">Alcaligenes faecalis</name>
    <dbReference type="NCBI Taxonomy" id="511"/>
    <lineage>
        <taxon>Bacteria</taxon>
        <taxon>Pseudomonadati</taxon>
        <taxon>Pseudomonadota</taxon>
        <taxon>Betaproteobacteria</taxon>
        <taxon>Burkholderiales</taxon>
        <taxon>Alcaligenaceae</taxon>
        <taxon>Alcaligenes</taxon>
    </lineage>
</organism>
<dbReference type="InterPro" id="IPR052754">
    <property type="entry name" value="NTPase_KAP_P-loop"/>
</dbReference>
<reference evidence="2 3" key="2">
    <citation type="submission" date="2018-05" db="EMBL/GenBank/DDBJ databases">
        <authorList>
            <person name="Lanie J.A."/>
            <person name="Ng W.-L."/>
            <person name="Kazmierczak K.M."/>
            <person name="Andrzejewski T.M."/>
            <person name="Davidsen T.M."/>
            <person name="Wayne K.J."/>
            <person name="Tettelin H."/>
            <person name="Glass J.I."/>
            <person name="Rusch D."/>
            <person name="Podicherti R."/>
            <person name="Tsui H.-C.T."/>
            <person name="Winkler M.E."/>
        </authorList>
    </citation>
    <scope>NUCLEOTIDE SEQUENCE [LARGE SCALE GENOMIC DNA]</scope>
    <source>
        <strain evidence="2 3">YBY</strain>
    </source>
</reference>
<dbReference type="AlphaFoldDB" id="A0A2U2BQ14"/>
<dbReference type="RefSeq" id="WP_109088517.1">
    <property type="nucleotide sequence ID" value="NZ_QEXO01000001.1"/>
</dbReference>
<dbReference type="PANTHER" id="PTHR22674">
    <property type="entry name" value="NTPASE, KAP FAMILY P-LOOP DOMAIN-CONTAINING 1"/>
    <property type="match status" value="1"/>
</dbReference>
<dbReference type="PANTHER" id="PTHR22674:SF6">
    <property type="entry name" value="NTPASE KAP FAMILY P-LOOP DOMAIN-CONTAINING PROTEIN 1"/>
    <property type="match status" value="1"/>
</dbReference>
<dbReference type="InterPro" id="IPR011646">
    <property type="entry name" value="KAP_P-loop"/>
</dbReference>
<reference evidence="2 3" key="1">
    <citation type="submission" date="2018-05" db="EMBL/GenBank/DDBJ databases">
        <title>Genome Sequence of an Efficient Indole-Degrading Bacterium, Alcaligenes sp.YBY.</title>
        <authorList>
            <person name="Yang B."/>
        </authorList>
    </citation>
    <scope>NUCLEOTIDE SEQUENCE [LARGE SCALE GENOMIC DNA]</scope>
    <source>
        <strain evidence="2 3">YBY</strain>
    </source>
</reference>
<dbReference type="EMBL" id="QEXO01000001">
    <property type="protein sequence ID" value="PWE16069.1"/>
    <property type="molecule type" value="Genomic_DNA"/>
</dbReference>
<proteinExistence type="predicted"/>
<accession>A0A2U2BQ14</accession>
<comment type="caution">
    <text evidence="2">The sequence shown here is derived from an EMBL/GenBank/DDBJ whole genome shotgun (WGS) entry which is preliminary data.</text>
</comment>